<dbReference type="InterPro" id="IPR039595">
    <property type="entry name" value="TE2IP/Rap1"/>
</dbReference>
<feature type="compositionally biased region" description="Pro residues" evidence="6">
    <location>
        <begin position="539"/>
        <end position="549"/>
    </location>
</feature>
<protein>
    <recommendedName>
        <fullName evidence="5">DNA-binding protein RAP1</fullName>
    </recommendedName>
</protein>
<comment type="subcellular location">
    <subcellularLocation>
        <location evidence="5">Nucleus</location>
    </subcellularLocation>
    <subcellularLocation>
        <location evidence="5">Chromosome</location>
        <location evidence="5">Telomere</location>
    </subcellularLocation>
</comment>
<dbReference type="SUPFAM" id="SSF46689">
    <property type="entry name" value="Homeodomain-like"/>
    <property type="match status" value="1"/>
</dbReference>
<evidence type="ECO:0000256" key="4">
    <source>
        <dbReference type="ARBA" id="ARBA00023242"/>
    </source>
</evidence>
<reference evidence="8 9" key="1">
    <citation type="journal article" date="2019" name="Nat. Ecol. Evol.">
        <title>Megaphylogeny resolves global patterns of mushroom evolution.</title>
        <authorList>
            <person name="Varga T."/>
            <person name="Krizsan K."/>
            <person name="Foldi C."/>
            <person name="Dima B."/>
            <person name="Sanchez-Garcia M."/>
            <person name="Sanchez-Ramirez S."/>
            <person name="Szollosi G.J."/>
            <person name="Szarkandi J.G."/>
            <person name="Papp V."/>
            <person name="Albert L."/>
            <person name="Andreopoulos W."/>
            <person name="Angelini C."/>
            <person name="Antonin V."/>
            <person name="Barry K.W."/>
            <person name="Bougher N.L."/>
            <person name="Buchanan P."/>
            <person name="Buyck B."/>
            <person name="Bense V."/>
            <person name="Catcheside P."/>
            <person name="Chovatia M."/>
            <person name="Cooper J."/>
            <person name="Damon W."/>
            <person name="Desjardin D."/>
            <person name="Finy P."/>
            <person name="Geml J."/>
            <person name="Haridas S."/>
            <person name="Hughes K."/>
            <person name="Justo A."/>
            <person name="Karasinski D."/>
            <person name="Kautmanova I."/>
            <person name="Kiss B."/>
            <person name="Kocsube S."/>
            <person name="Kotiranta H."/>
            <person name="LaButti K.M."/>
            <person name="Lechner B.E."/>
            <person name="Liimatainen K."/>
            <person name="Lipzen A."/>
            <person name="Lukacs Z."/>
            <person name="Mihaltcheva S."/>
            <person name="Morgado L.N."/>
            <person name="Niskanen T."/>
            <person name="Noordeloos M.E."/>
            <person name="Ohm R.A."/>
            <person name="Ortiz-Santana B."/>
            <person name="Ovrebo C."/>
            <person name="Racz N."/>
            <person name="Riley R."/>
            <person name="Savchenko A."/>
            <person name="Shiryaev A."/>
            <person name="Soop K."/>
            <person name="Spirin V."/>
            <person name="Szebenyi C."/>
            <person name="Tomsovsky M."/>
            <person name="Tulloss R.E."/>
            <person name="Uehling J."/>
            <person name="Grigoriev I.V."/>
            <person name="Vagvolgyi C."/>
            <person name="Papp T."/>
            <person name="Martin F.M."/>
            <person name="Miettinen O."/>
            <person name="Hibbett D.S."/>
            <person name="Nagy L.G."/>
        </authorList>
    </citation>
    <scope>NUCLEOTIDE SEQUENCE [LARGE SCALE GENOMIC DNA]</scope>
    <source>
        <strain evidence="8 9">CBS 309.79</strain>
    </source>
</reference>
<feature type="domain" description="TERF2-interacting telomeric protein 1 Myb" evidence="7">
    <location>
        <begin position="243"/>
        <end position="304"/>
    </location>
</feature>
<comment type="similarity">
    <text evidence="1 5">Belongs to the RAP1 family.</text>
</comment>
<dbReference type="GO" id="GO:0070187">
    <property type="term" value="C:shelterin complex"/>
    <property type="evidence" value="ECO:0007669"/>
    <property type="project" value="TreeGrafter"/>
</dbReference>
<dbReference type="EMBL" id="ML178820">
    <property type="protein sequence ID" value="TFL03340.1"/>
    <property type="molecule type" value="Genomic_DNA"/>
</dbReference>
<proteinExistence type="inferred from homology"/>
<keyword evidence="4 5" id="KW-0539">Nucleus</keyword>
<evidence type="ECO:0000313" key="8">
    <source>
        <dbReference type="EMBL" id="TFL03340.1"/>
    </source>
</evidence>
<feature type="region of interest" description="Disordered" evidence="6">
    <location>
        <begin position="360"/>
        <end position="557"/>
    </location>
</feature>
<dbReference type="InterPro" id="IPR009057">
    <property type="entry name" value="Homeodomain-like_sf"/>
</dbReference>
<evidence type="ECO:0000256" key="1">
    <source>
        <dbReference type="ARBA" id="ARBA00010467"/>
    </source>
</evidence>
<evidence type="ECO:0000313" key="9">
    <source>
        <dbReference type="Proteomes" id="UP000305067"/>
    </source>
</evidence>
<evidence type="ECO:0000256" key="6">
    <source>
        <dbReference type="SAM" id="MobiDB-lite"/>
    </source>
</evidence>
<keyword evidence="3 5" id="KW-0779">Telomere</keyword>
<dbReference type="Proteomes" id="UP000305067">
    <property type="component" value="Unassembled WGS sequence"/>
</dbReference>
<organism evidence="8 9">
    <name type="scientific">Pterulicium gracile</name>
    <dbReference type="NCBI Taxonomy" id="1884261"/>
    <lineage>
        <taxon>Eukaryota</taxon>
        <taxon>Fungi</taxon>
        <taxon>Dikarya</taxon>
        <taxon>Basidiomycota</taxon>
        <taxon>Agaricomycotina</taxon>
        <taxon>Agaricomycetes</taxon>
        <taxon>Agaricomycetidae</taxon>
        <taxon>Agaricales</taxon>
        <taxon>Pleurotineae</taxon>
        <taxon>Pterulaceae</taxon>
        <taxon>Pterulicium</taxon>
    </lineage>
</organism>
<dbReference type="PANTHER" id="PTHR16466">
    <property type="entry name" value="TELOMERE REPEAT-BINDING FACTOR 2-INTERACTING PROTEIN 1"/>
    <property type="match status" value="1"/>
</dbReference>
<comment type="function">
    <text evidence="5">Involved in the regulation of telomere length, clustering and has a specific role in telomere position effect (TPE).</text>
</comment>
<gene>
    <name evidence="8" type="ORF">BDV98DRAFT_381819</name>
</gene>
<dbReference type="Gene3D" id="1.10.10.60">
    <property type="entry name" value="Homeodomain-like"/>
    <property type="match status" value="1"/>
</dbReference>
<dbReference type="OrthoDB" id="435460at2759"/>
<sequence>MESPASGSGTNDDSTSRMFIEMNASKGEPVPLKFFIQKDLNPDIIEGLSQTIRAFGGNVVPTVPRSGYILIMPSTTESKRLLGAWQSPTDRPYRYFLPWTYVEECKRQCRRVPLVFVQWEKSPGSAKDGKANEMGVVQRNMRFFVWNDTEANVKDAVTKRIQHSGGTIVNNANNADVILMDPTSHSFNSTVSTYTNPNRPNGPIQVESIKWVKRTVDSSELVFTPYPVRNVGGRKPGEERIPFTTADERHLCEYIAKQIPYKATGGRTGNKLYQQLTEVRAHEPGFEWVQRHPWQSWRERYKKNQDRLDKLIEKIVEGGAQAAAADVDAQIVQRTKREAGGPRSGYTPSHTAMQLDRANDAGGEFDHKDPDLSIEQTDDDAVGSLDPDYISRSQSSSQPKLSRHDLEPKYIEANSTNLLGPPPMNPYPTLPGGPMDPRPAPPFPESSRAIRFSPDGECTAGPSRTRSNNKGKGTRKTEREEEDDEDDWQIKVGNDPPPAWGSGENGKGKGKVKRGRESETGLGEVKRVKRSPSHSLGPEPSPLPYPPCGPYHEIQRPGPLASQLGREFWFLPEEVALVLERMNGDETRARQRLGEMRAVLRREFEGSVI</sequence>
<evidence type="ECO:0000256" key="5">
    <source>
        <dbReference type="RuleBase" id="RU367107"/>
    </source>
</evidence>
<dbReference type="InterPro" id="IPR015010">
    <property type="entry name" value="TERF2IP_Myb"/>
</dbReference>
<dbReference type="GO" id="GO:0010833">
    <property type="term" value="P:telomere maintenance via telomere lengthening"/>
    <property type="evidence" value="ECO:0007669"/>
    <property type="project" value="UniProtKB-UniRule"/>
</dbReference>
<dbReference type="GO" id="GO:0042162">
    <property type="term" value="F:telomeric DNA binding"/>
    <property type="evidence" value="ECO:0007669"/>
    <property type="project" value="TreeGrafter"/>
</dbReference>
<dbReference type="STRING" id="1884261.A0A5C3QR97"/>
<dbReference type="Pfam" id="PF08914">
    <property type="entry name" value="Myb_Rap1"/>
    <property type="match status" value="1"/>
</dbReference>
<keyword evidence="9" id="KW-1185">Reference proteome</keyword>
<evidence type="ECO:0000256" key="2">
    <source>
        <dbReference type="ARBA" id="ARBA00022454"/>
    </source>
</evidence>
<dbReference type="GO" id="GO:0031848">
    <property type="term" value="P:protection from non-homologous end joining at telomere"/>
    <property type="evidence" value="ECO:0007669"/>
    <property type="project" value="TreeGrafter"/>
</dbReference>
<name>A0A5C3QR97_9AGAR</name>
<evidence type="ECO:0000256" key="3">
    <source>
        <dbReference type="ARBA" id="ARBA00022895"/>
    </source>
</evidence>
<keyword evidence="2 5" id="KW-0158">Chromosome</keyword>
<evidence type="ECO:0000259" key="7">
    <source>
        <dbReference type="Pfam" id="PF08914"/>
    </source>
</evidence>
<dbReference type="CDD" id="cd11655">
    <property type="entry name" value="rap1_myb-like"/>
    <property type="match status" value="1"/>
</dbReference>
<feature type="compositionally biased region" description="Pro residues" evidence="6">
    <location>
        <begin position="420"/>
        <end position="444"/>
    </location>
</feature>
<dbReference type="PANTHER" id="PTHR16466:SF6">
    <property type="entry name" value="TELOMERIC REPEAT-BINDING FACTOR 2-INTERACTING PROTEIN 1"/>
    <property type="match status" value="1"/>
</dbReference>
<dbReference type="AlphaFoldDB" id="A0A5C3QR97"/>
<accession>A0A5C3QR97</accession>
<comment type="subunit">
    <text evidence="5">Homodimer.</text>
</comment>